<feature type="compositionally biased region" description="Polar residues" evidence="13">
    <location>
        <begin position="1157"/>
        <end position="1170"/>
    </location>
</feature>
<dbReference type="SUPFAM" id="SSF52540">
    <property type="entry name" value="P-loop containing nucleoside triphosphate hydrolases"/>
    <property type="match status" value="2"/>
</dbReference>
<feature type="region of interest" description="Disordered" evidence="13">
    <location>
        <begin position="1203"/>
        <end position="1238"/>
    </location>
</feature>
<dbReference type="FunFam" id="3.40.50.300:FF:000149">
    <property type="entry name" value="Nuclear valosin-containing protein-like"/>
    <property type="match status" value="1"/>
</dbReference>
<dbReference type="Gene3D" id="3.10.330.10">
    <property type="match status" value="1"/>
</dbReference>
<evidence type="ECO:0000259" key="14">
    <source>
        <dbReference type="SMART" id="SM00382"/>
    </source>
</evidence>
<keyword evidence="4" id="KW-0962">Peroxisome biogenesis</keyword>
<feature type="compositionally biased region" description="Polar residues" evidence="13">
    <location>
        <begin position="775"/>
        <end position="786"/>
    </location>
</feature>
<dbReference type="PROSITE" id="PS00674">
    <property type="entry name" value="AAA"/>
    <property type="match status" value="1"/>
</dbReference>
<dbReference type="GO" id="GO:0016558">
    <property type="term" value="P:protein import into peroxisome matrix"/>
    <property type="evidence" value="ECO:0007669"/>
    <property type="project" value="TreeGrafter"/>
</dbReference>
<dbReference type="SUPFAM" id="SSF50692">
    <property type="entry name" value="ADC-like"/>
    <property type="match status" value="1"/>
</dbReference>
<protein>
    <recommendedName>
        <fullName evidence="11">Peroxisomal ATPase PEX1</fullName>
    </recommendedName>
    <alternativeName>
        <fullName evidence="10">Peroxin-1</fullName>
    </alternativeName>
</protein>
<keyword evidence="5" id="KW-0547">Nucleotide-binding</keyword>
<evidence type="ECO:0000313" key="15">
    <source>
        <dbReference type="EMBL" id="KAH0541899.1"/>
    </source>
</evidence>
<feature type="region of interest" description="Disordered" evidence="13">
    <location>
        <begin position="379"/>
        <end position="402"/>
    </location>
</feature>
<evidence type="ECO:0000256" key="9">
    <source>
        <dbReference type="ARBA" id="ARBA00023136"/>
    </source>
</evidence>
<dbReference type="InterPro" id="IPR027417">
    <property type="entry name" value="P-loop_NTPase"/>
</dbReference>
<dbReference type="PANTHER" id="PTHR23077">
    <property type="entry name" value="AAA-FAMILY ATPASE"/>
    <property type="match status" value="1"/>
</dbReference>
<sequence>MRRSILGSENASEMAPTARRSGAQTTPAEIALVHLKSCLVNLPSSLVSVLVNANTPAQNVVIELTYRQTQPSTVSSTTVSQVQRSVYVGWTGMSSKRKLAPIVGREGISGIRGSTVGREQEVPLVEIDASFGRMLGLQDAQKVGTASAPSKTIALANPSLKIGVLIHVDPPLAHTINIEPLTPSDWEIIELHATFLELNLLSQIRALPNPSYAPPASTNQAQTSHPLLIHLSPTSTATVIVASLTPAPPSTSPFAKISPDAEVIVAPKTRAKSSRSNGRENRSVTSVGRKSTGGRSGASTVRQKSHRDDSAAKGVLFFRGVDRGVCGKWFEDDVDGDACDTSNDGLRVWIDRDILASKSLRGASCVCVSVVKPAGLQAPVEPQQPQGQDDASGATDTSRPASKVVARISKWEDAPDSQHIALSSALCVSLGVEGMVGGIVRVEAAPQPLARNTVKALRVFPFASSAGKPTEGLKFGGGTKAEREEAGRRIQTMFGRFGDKEGLLDGPLTDGMVLGTAQGRGEGKETNWKGGVLRFDPPISDSTEGSKPPWGWLLGADRKLAIDVQPEIPRPPSLSKPQNTPGEPLPTQPPVMVGIDSLINELTTHLTHSSSALLTGALGAGKSSLTHLLAHSLRSEHLFHTIYFPCRKLVTEEIRVSTIKESLNRLFLSASWGARLGGRAIVVLDDIDKLCPAETELQVGGENGRSRQISEGVCSVVRQYCGSGTGVVLLATAQAKEALNGVVVGGHVVREIVGLKAPNKEGRRRVFEMLVKASPSSTNGQISSSRQNKDDEAAWMDASSVGSRDQRPSSPDPPTGFTVDRDLDFLDLAGQTDGYMPGDLVLLVSRARSEALVRTVERSLDSMDTVISLNKIDFTRALKGFTPASLRNVTLQSSTTTWASIGGLHETRKILLETLQYPTTYAPIFAQCPLRLRSGLLLYGYPGCGKTLLASAVAGECGLNFISVKGPEILNKYIGASEKSVRDLFERAEAARPCVLFFDEFDSIAPKRGHDSTGVTDRVVNQLLTQMDGAEGLSGVYVLAATSRPDLIDPALLRPGRLDKSLLCDLPSPNDRLDILRALSKKLKIDPQILDGRDGQQSGSLREAARRTEGYSGADLQAVIYNAHLEAIHDLLGDNHHYEGINKHGKSSGKARRRTRNSSLNSHSDFTQFTYGDDDSASEIGASPLHPADRAQILLKLDAIKAARRSRRRQPSDPTNNHKANNPQHSDDDDDNGDGDTSEVTIYWPHILRSLAATRSSISPEERGRLARIYREFVVGRNGEMPSGQGPTEVGGRSSLM</sequence>
<evidence type="ECO:0000256" key="7">
    <source>
        <dbReference type="ARBA" id="ARBA00022840"/>
    </source>
</evidence>
<dbReference type="Pfam" id="PF09262">
    <property type="entry name" value="PEX-1N"/>
    <property type="match status" value="1"/>
</dbReference>
<feature type="region of interest" description="Disordered" evidence="13">
    <location>
        <begin position="775"/>
        <end position="818"/>
    </location>
</feature>
<dbReference type="GO" id="GO:0005778">
    <property type="term" value="C:peroxisomal membrane"/>
    <property type="evidence" value="ECO:0007669"/>
    <property type="project" value="TreeGrafter"/>
</dbReference>
<dbReference type="SMART" id="SM00382">
    <property type="entry name" value="AAA"/>
    <property type="match status" value="2"/>
</dbReference>
<accession>A0A9P8KXV7</accession>
<evidence type="ECO:0000256" key="1">
    <source>
        <dbReference type="ARBA" id="ARBA00004370"/>
    </source>
</evidence>
<comment type="similarity">
    <text evidence="2">Belongs to the AAA ATPase family.</text>
</comment>
<organism evidence="15 16">
    <name type="scientific">Glutinoglossum americanum</name>
    <dbReference type="NCBI Taxonomy" id="1670608"/>
    <lineage>
        <taxon>Eukaryota</taxon>
        <taxon>Fungi</taxon>
        <taxon>Dikarya</taxon>
        <taxon>Ascomycota</taxon>
        <taxon>Pezizomycotina</taxon>
        <taxon>Geoglossomycetes</taxon>
        <taxon>Geoglossales</taxon>
        <taxon>Geoglossaceae</taxon>
        <taxon>Glutinoglossum</taxon>
    </lineage>
</organism>
<keyword evidence="7" id="KW-0067">ATP-binding</keyword>
<dbReference type="InterPro" id="IPR029067">
    <property type="entry name" value="CDC48_domain_2-like_sf"/>
</dbReference>
<feature type="region of interest" description="Disordered" evidence="13">
    <location>
        <begin position="1277"/>
        <end position="1297"/>
    </location>
</feature>
<evidence type="ECO:0000256" key="2">
    <source>
        <dbReference type="ARBA" id="ARBA00006914"/>
    </source>
</evidence>
<dbReference type="CDD" id="cd19526">
    <property type="entry name" value="RecA-like_PEX1_r2"/>
    <property type="match status" value="1"/>
</dbReference>
<comment type="caution">
    <text evidence="15">The sequence shown here is derived from an EMBL/GenBank/DDBJ whole genome shotgun (WGS) entry which is preliminary data.</text>
</comment>
<feature type="compositionally biased region" description="Polar residues" evidence="13">
    <location>
        <begin position="1212"/>
        <end position="1224"/>
    </location>
</feature>
<evidence type="ECO:0000256" key="12">
    <source>
        <dbReference type="ARBA" id="ARBA00048778"/>
    </source>
</evidence>
<proteinExistence type="inferred from homology"/>
<evidence type="ECO:0000256" key="11">
    <source>
        <dbReference type="ARBA" id="ARBA00034532"/>
    </source>
</evidence>
<reference evidence="15" key="1">
    <citation type="submission" date="2021-03" db="EMBL/GenBank/DDBJ databases">
        <title>Comparative genomics and phylogenomic investigation of the class Geoglossomycetes provide insights into ecological specialization and systematics.</title>
        <authorList>
            <person name="Melie T."/>
            <person name="Pirro S."/>
            <person name="Miller A.N."/>
            <person name="Quandt A."/>
        </authorList>
    </citation>
    <scope>NUCLEOTIDE SEQUENCE</scope>
    <source>
        <strain evidence="15">GBOQ0MN5Z8</strain>
    </source>
</reference>
<dbReference type="FunFam" id="3.10.330.10:FF:000011">
    <property type="entry name" value="Peroxisome biogenesis protein peroxin 1"/>
    <property type="match status" value="1"/>
</dbReference>
<dbReference type="GO" id="GO:0016887">
    <property type="term" value="F:ATP hydrolysis activity"/>
    <property type="evidence" value="ECO:0007669"/>
    <property type="project" value="InterPro"/>
</dbReference>
<dbReference type="InterPro" id="IPR009010">
    <property type="entry name" value="Asp_de-COase-like_dom_sf"/>
</dbReference>
<dbReference type="InterPro" id="IPR003593">
    <property type="entry name" value="AAA+_ATPase"/>
</dbReference>
<keyword evidence="16" id="KW-1185">Reference proteome</keyword>
<dbReference type="Pfam" id="PF17862">
    <property type="entry name" value="AAA_lid_3"/>
    <property type="match status" value="1"/>
</dbReference>
<evidence type="ECO:0000256" key="8">
    <source>
        <dbReference type="ARBA" id="ARBA00022927"/>
    </source>
</evidence>
<dbReference type="PANTHER" id="PTHR23077:SF12">
    <property type="entry name" value="PEROXISOMAL ATPASE PEX1"/>
    <property type="match status" value="1"/>
</dbReference>
<evidence type="ECO:0000256" key="5">
    <source>
        <dbReference type="ARBA" id="ARBA00022741"/>
    </source>
</evidence>
<dbReference type="InterPro" id="IPR003960">
    <property type="entry name" value="ATPase_AAA_CS"/>
</dbReference>
<dbReference type="InterPro" id="IPR041569">
    <property type="entry name" value="AAA_lid_3"/>
</dbReference>
<name>A0A9P8KXV7_9PEZI</name>
<comment type="subcellular location">
    <subcellularLocation>
        <location evidence="1">Membrane</location>
    </subcellularLocation>
</comment>
<evidence type="ECO:0000256" key="4">
    <source>
        <dbReference type="ARBA" id="ARBA00022593"/>
    </source>
</evidence>
<feature type="domain" description="AAA+ ATPase" evidence="14">
    <location>
        <begin position="932"/>
        <end position="1068"/>
    </location>
</feature>
<dbReference type="InterPro" id="IPR003959">
    <property type="entry name" value="ATPase_AAA_core"/>
</dbReference>
<evidence type="ECO:0000256" key="6">
    <source>
        <dbReference type="ARBA" id="ARBA00022801"/>
    </source>
</evidence>
<keyword evidence="9" id="KW-0472">Membrane</keyword>
<evidence type="ECO:0000313" key="16">
    <source>
        <dbReference type="Proteomes" id="UP000698800"/>
    </source>
</evidence>
<dbReference type="Pfam" id="PF00004">
    <property type="entry name" value="AAA"/>
    <property type="match status" value="2"/>
</dbReference>
<dbReference type="OrthoDB" id="2187at2759"/>
<keyword evidence="8" id="KW-0653">Protein transport</keyword>
<dbReference type="SUPFAM" id="SSF54585">
    <property type="entry name" value="Cdc48 domain 2-like"/>
    <property type="match status" value="1"/>
</dbReference>
<evidence type="ECO:0000256" key="3">
    <source>
        <dbReference type="ARBA" id="ARBA00022448"/>
    </source>
</evidence>
<feature type="compositionally biased region" description="Acidic residues" evidence="13">
    <location>
        <begin position="1227"/>
        <end position="1237"/>
    </location>
</feature>
<keyword evidence="3" id="KW-0813">Transport</keyword>
<feature type="region of interest" description="Disordered" evidence="13">
    <location>
        <begin position="267"/>
        <end position="309"/>
    </location>
</feature>
<dbReference type="EMBL" id="JAGHQL010000065">
    <property type="protein sequence ID" value="KAH0541899.1"/>
    <property type="molecule type" value="Genomic_DNA"/>
</dbReference>
<dbReference type="InterPro" id="IPR015342">
    <property type="entry name" value="PEX1-N_C-lobe"/>
</dbReference>
<dbReference type="Gene3D" id="3.40.50.300">
    <property type="entry name" value="P-loop containing nucleotide triphosphate hydrolases"/>
    <property type="match status" value="2"/>
</dbReference>
<feature type="compositionally biased region" description="Polar residues" evidence="13">
    <location>
        <begin position="383"/>
        <end position="400"/>
    </location>
</feature>
<feature type="region of interest" description="Disordered" evidence="13">
    <location>
        <begin position="1139"/>
        <end position="1170"/>
    </location>
</feature>
<keyword evidence="6" id="KW-0378">Hydrolase</keyword>
<comment type="catalytic activity">
    <reaction evidence="12">
        <text>ATP + H2O = ADP + phosphate + H(+)</text>
        <dbReference type="Rhea" id="RHEA:13065"/>
        <dbReference type="ChEBI" id="CHEBI:15377"/>
        <dbReference type="ChEBI" id="CHEBI:15378"/>
        <dbReference type="ChEBI" id="CHEBI:30616"/>
        <dbReference type="ChEBI" id="CHEBI:43474"/>
        <dbReference type="ChEBI" id="CHEBI:456216"/>
    </reaction>
    <physiologicalReaction direction="left-to-right" evidence="12">
        <dbReference type="Rhea" id="RHEA:13066"/>
    </physiologicalReaction>
</comment>
<dbReference type="Gene3D" id="1.10.8.60">
    <property type="match status" value="2"/>
</dbReference>
<dbReference type="GO" id="GO:0005524">
    <property type="term" value="F:ATP binding"/>
    <property type="evidence" value="ECO:0007669"/>
    <property type="project" value="UniProtKB-KW"/>
</dbReference>
<feature type="region of interest" description="Disordered" evidence="13">
    <location>
        <begin position="1"/>
        <end position="23"/>
    </location>
</feature>
<dbReference type="GO" id="GO:0005829">
    <property type="term" value="C:cytosol"/>
    <property type="evidence" value="ECO:0007669"/>
    <property type="project" value="TreeGrafter"/>
</dbReference>
<evidence type="ECO:0000256" key="13">
    <source>
        <dbReference type="SAM" id="MobiDB-lite"/>
    </source>
</evidence>
<feature type="region of interest" description="Disordered" evidence="13">
    <location>
        <begin position="567"/>
        <end position="587"/>
    </location>
</feature>
<evidence type="ECO:0000256" key="10">
    <source>
        <dbReference type="ARBA" id="ARBA00032509"/>
    </source>
</evidence>
<feature type="compositionally biased region" description="Basic residues" evidence="13">
    <location>
        <begin position="1143"/>
        <end position="1156"/>
    </location>
</feature>
<gene>
    <name evidence="15" type="ORF">FGG08_003619</name>
</gene>
<dbReference type="InterPro" id="IPR050168">
    <property type="entry name" value="AAA_ATPase_domain"/>
</dbReference>
<feature type="domain" description="AAA+ ATPase" evidence="14">
    <location>
        <begin position="608"/>
        <end position="759"/>
    </location>
</feature>
<dbReference type="Proteomes" id="UP000698800">
    <property type="component" value="Unassembled WGS sequence"/>
</dbReference>